<dbReference type="InterPro" id="IPR039798">
    <property type="entry name" value="Sulfhydryl_oxidase"/>
</dbReference>
<evidence type="ECO:0000256" key="8">
    <source>
        <dbReference type="SAM" id="SignalP"/>
    </source>
</evidence>
<dbReference type="InterPro" id="IPR036249">
    <property type="entry name" value="Thioredoxin-like_sf"/>
</dbReference>
<accession>A0A1A8X1U8</accession>
<organism evidence="10 11">
    <name type="scientific">Plasmodium ovale curtisi</name>
    <dbReference type="NCBI Taxonomy" id="864141"/>
    <lineage>
        <taxon>Eukaryota</taxon>
        <taxon>Sar</taxon>
        <taxon>Alveolata</taxon>
        <taxon>Apicomplexa</taxon>
        <taxon>Aconoidasida</taxon>
        <taxon>Haemosporida</taxon>
        <taxon>Plasmodiidae</taxon>
        <taxon>Plasmodium</taxon>
        <taxon>Plasmodium (Plasmodium)</taxon>
    </lineage>
</organism>
<dbReference type="Proteomes" id="UP000078546">
    <property type="component" value="Unassembled WGS sequence"/>
</dbReference>
<protein>
    <recommendedName>
        <fullName evidence="7">Sulfhydryl oxidase</fullName>
        <ecNumber evidence="7">1.8.3.2</ecNumber>
    </recommendedName>
</protein>
<dbReference type="Pfam" id="PF04777">
    <property type="entry name" value="Evr1_Alr"/>
    <property type="match status" value="1"/>
</dbReference>
<dbReference type="GO" id="GO:0005615">
    <property type="term" value="C:extracellular space"/>
    <property type="evidence" value="ECO:0007669"/>
    <property type="project" value="TreeGrafter"/>
</dbReference>
<evidence type="ECO:0000313" key="11">
    <source>
        <dbReference type="Proteomes" id="UP000078546"/>
    </source>
</evidence>
<keyword evidence="2 7" id="KW-0285">Flavoprotein</keyword>
<evidence type="ECO:0000313" key="10">
    <source>
        <dbReference type="EMBL" id="SBS98580.1"/>
    </source>
</evidence>
<dbReference type="AlphaFoldDB" id="A0A1A8X1U8"/>
<gene>
    <name evidence="10" type="ORF">POVCU1_047230</name>
</gene>
<dbReference type="GO" id="GO:0006457">
    <property type="term" value="P:protein folding"/>
    <property type="evidence" value="ECO:0007669"/>
    <property type="project" value="TreeGrafter"/>
</dbReference>
<dbReference type="SUPFAM" id="SSF52833">
    <property type="entry name" value="Thioredoxin-like"/>
    <property type="match status" value="1"/>
</dbReference>
<evidence type="ECO:0000256" key="4">
    <source>
        <dbReference type="ARBA" id="ARBA00022827"/>
    </source>
</evidence>
<proteinExistence type="predicted"/>
<dbReference type="InterPro" id="IPR036774">
    <property type="entry name" value="ERV/ALR_sulphydryl_oxid_sf"/>
</dbReference>
<evidence type="ECO:0000259" key="9">
    <source>
        <dbReference type="PROSITE" id="PS51324"/>
    </source>
</evidence>
<dbReference type="Gene3D" id="1.20.120.310">
    <property type="entry name" value="ERV/ALR sulfhydryl oxidase domain"/>
    <property type="match status" value="1"/>
</dbReference>
<dbReference type="InterPro" id="IPR017905">
    <property type="entry name" value="ERV/ALR_sulphydryl_oxidase"/>
</dbReference>
<keyword evidence="6" id="KW-1015">Disulfide bond</keyword>
<reference evidence="11" key="1">
    <citation type="submission" date="2016-05" db="EMBL/GenBank/DDBJ databases">
        <authorList>
            <person name="Naeem Raeece"/>
        </authorList>
    </citation>
    <scope>NUCLEOTIDE SEQUENCE [LARGE SCALE GENOMIC DNA]</scope>
</reference>
<evidence type="ECO:0000256" key="2">
    <source>
        <dbReference type="ARBA" id="ARBA00022630"/>
    </source>
</evidence>
<keyword evidence="3 8" id="KW-0732">Signal</keyword>
<keyword evidence="4 7" id="KW-0274">FAD</keyword>
<feature type="domain" description="ERV/ALR sulfhydryl oxidase" evidence="9">
    <location>
        <begin position="345"/>
        <end position="454"/>
    </location>
</feature>
<feature type="chain" id="PRO_5008381222" description="Sulfhydryl oxidase" evidence="8">
    <location>
        <begin position="26"/>
        <end position="520"/>
    </location>
</feature>
<dbReference type="PANTHER" id="PTHR22897:SF8">
    <property type="entry name" value="SULFHYDRYL OXIDASE"/>
    <property type="match status" value="1"/>
</dbReference>
<evidence type="ECO:0000256" key="6">
    <source>
        <dbReference type="ARBA" id="ARBA00023157"/>
    </source>
</evidence>
<evidence type="ECO:0000256" key="1">
    <source>
        <dbReference type="ARBA" id="ARBA00001974"/>
    </source>
</evidence>
<name>A0A1A8X1U8_PLAOA</name>
<evidence type="ECO:0000256" key="3">
    <source>
        <dbReference type="ARBA" id="ARBA00022729"/>
    </source>
</evidence>
<evidence type="ECO:0000256" key="7">
    <source>
        <dbReference type="RuleBase" id="RU371123"/>
    </source>
</evidence>
<comment type="cofactor">
    <cofactor evidence="1 7">
        <name>FAD</name>
        <dbReference type="ChEBI" id="CHEBI:57692"/>
    </cofactor>
</comment>
<dbReference type="SUPFAM" id="SSF69000">
    <property type="entry name" value="FAD-dependent thiol oxidase"/>
    <property type="match status" value="1"/>
</dbReference>
<sequence length="520" mass="60356">MAMRGCERILRVFVFLCALLISISAVQNTDVCKDADVTLNKLWNLLNNIKHGDVLFINIKNYYCPACTRYIDIWKKVENGVLNLEKNVSLFVFDCSCHLFASYCRYFDVRYFPTFRLLHPVYDMIENEKEYKYVMPRNAIAGKTYTGELLLAYREVGRVENIIEFQQLMQTYLCKNVNFNYIDLKSCYHDLSYINSNTMNNIVQPRTTNDAGVGVGNEKEDRNLSVDRWKLNNTNREDIKHDLIMGLLFTLKRHISLGLDVNSSTVEPFLVMLEIVSRIYTDLELPISELSQKIKAFKYPVKYENWVKFVSNEGSGGGSDEIGGSKYTVKIGQYSIDDSDALKFKICEDNSVLCTYWLLYHKISIYCLLHDKENYNFYVQTITNYTKNYLNCENCIQHFLDAQKSCSHGFCNIHSAESVVIFLWRIHNSVTLRSMYENIMVDAQVESTNNSKKQSFLNKDIAFPSELQCKYCRSAIGFTKITTDIANKLVKDKFHSDQQFDAIDAFSVKHVLNYMVRIYS</sequence>
<dbReference type="GO" id="GO:0016971">
    <property type="term" value="F:flavin-dependent sulfhydryl oxidase activity"/>
    <property type="evidence" value="ECO:0007669"/>
    <property type="project" value="InterPro"/>
</dbReference>
<feature type="signal peptide" evidence="8">
    <location>
        <begin position="1"/>
        <end position="25"/>
    </location>
</feature>
<dbReference type="EMBL" id="FLQV01000866">
    <property type="protein sequence ID" value="SBS98580.1"/>
    <property type="molecule type" value="Genomic_DNA"/>
</dbReference>
<dbReference type="Gene3D" id="3.40.30.10">
    <property type="entry name" value="Glutaredoxin"/>
    <property type="match status" value="1"/>
</dbReference>
<dbReference type="GO" id="GO:0003756">
    <property type="term" value="F:protein disulfide isomerase activity"/>
    <property type="evidence" value="ECO:0007669"/>
    <property type="project" value="TreeGrafter"/>
</dbReference>
<dbReference type="PANTHER" id="PTHR22897">
    <property type="entry name" value="QUIESCIN Q6-RELATED SULFHYDRYL OXIDASE"/>
    <property type="match status" value="1"/>
</dbReference>
<comment type="catalytic activity">
    <reaction evidence="7">
        <text>2 R'C(R)SH + O2 = R'C(R)S-S(R)CR' + H2O2</text>
        <dbReference type="Rhea" id="RHEA:17357"/>
        <dbReference type="ChEBI" id="CHEBI:15379"/>
        <dbReference type="ChEBI" id="CHEBI:16240"/>
        <dbReference type="ChEBI" id="CHEBI:16520"/>
        <dbReference type="ChEBI" id="CHEBI:17412"/>
        <dbReference type="EC" id="1.8.3.2"/>
    </reaction>
</comment>
<evidence type="ECO:0000256" key="5">
    <source>
        <dbReference type="ARBA" id="ARBA00023002"/>
    </source>
</evidence>
<dbReference type="EC" id="1.8.3.2" evidence="7"/>
<dbReference type="PROSITE" id="PS51324">
    <property type="entry name" value="ERV_ALR"/>
    <property type="match status" value="1"/>
</dbReference>
<dbReference type="GO" id="GO:0000139">
    <property type="term" value="C:Golgi membrane"/>
    <property type="evidence" value="ECO:0007669"/>
    <property type="project" value="TreeGrafter"/>
</dbReference>
<keyword evidence="5 7" id="KW-0560">Oxidoreductase</keyword>